<dbReference type="OrthoDB" id="3139566at2759"/>
<accession>K5WXB9</accession>
<sequence length="578" mass="64963">MHNNSMDVMFHPSCLPPPILRSTAFLYISRRIQDIQVLVSAAQTMSKNSSRRLPVEILGEIFSCVVGQIQLHVPEFHPAGSPSPWDVALFTVVSASGFNDRDSGDGELSILSALFLKPLMEHIPRWETVALCVSLDTLLSYLSLNGPVQYTCLRRLCIDHGYRTFTENSVGLFRDAPLLSCVSLSELPYRDSSFDDDDIGIPSSKISHLSQLPWSQISHLRLSADNGDFDNLLDILRNTPNLITFEYWISYNYYSDEDPLPLELSHLEQIEFSNWCHESDDGSPAAPFFKILTAPQLSTLEVEGVCGDMELESIQGCLQRSRCSIKCLTLLSPCLSFLLGLTPDVETLAFSNSLIRPDDDNYSIESPFDDRPLPEVELAHLQKIVWSINYNEADDEDGRDAISQLFGLLMAPQLSVLEVVGECCDREVDGIRGFLQKSGCSLKSLKFSTPRLLSFLSVTPDIESLALPSCDEEVLMTLLQNLTFDHSASSWLCPKLKKIVLDFDITAGRLFDAFITMLKSRLSPPRNSLVRLQSFELELGKRVPTHMKSWIQREMTSQEPLAITYARQVPSHDDRWDL</sequence>
<protein>
    <recommendedName>
        <fullName evidence="3">F-box domain-containing protein</fullName>
    </recommendedName>
</protein>
<keyword evidence="2" id="KW-1185">Reference proteome</keyword>
<dbReference type="EMBL" id="JH971413">
    <property type="protein sequence ID" value="EKM75468.1"/>
    <property type="molecule type" value="Genomic_DNA"/>
</dbReference>
<reference evidence="2" key="1">
    <citation type="journal article" date="2012" name="Proc. Natl. Acad. Sci. U.S.A.">
        <title>Genome sequence of the button mushroom Agaricus bisporus reveals mechanisms governing adaptation to a humic-rich ecological niche.</title>
        <authorList>
            <person name="Morin E."/>
            <person name="Kohler A."/>
            <person name="Baker A.R."/>
            <person name="Foulongne-Oriol M."/>
            <person name="Lombard V."/>
            <person name="Nagy L.G."/>
            <person name="Ohm R.A."/>
            <person name="Patyshakuliyeva A."/>
            <person name="Brun A."/>
            <person name="Aerts A.L."/>
            <person name="Bailey A.M."/>
            <person name="Billette C."/>
            <person name="Coutinho P.M."/>
            <person name="Deakin G."/>
            <person name="Doddapaneni H."/>
            <person name="Floudas D."/>
            <person name="Grimwood J."/>
            <person name="Hilden K."/>
            <person name="Kuees U."/>
            <person name="LaButti K.M."/>
            <person name="Lapidus A."/>
            <person name="Lindquist E.A."/>
            <person name="Lucas S.M."/>
            <person name="Murat C."/>
            <person name="Riley R.W."/>
            <person name="Salamov A.A."/>
            <person name="Schmutz J."/>
            <person name="Subramanian V."/>
            <person name="Woesten H.A.B."/>
            <person name="Xu J."/>
            <person name="Eastwood D.C."/>
            <person name="Foster G.D."/>
            <person name="Sonnenberg A.S."/>
            <person name="Cullen D."/>
            <person name="de Vries R.P."/>
            <person name="Lundell T."/>
            <person name="Hibbett D.S."/>
            <person name="Henrissat B."/>
            <person name="Burton K.S."/>
            <person name="Kerrigan R.W."/>
            <person name="Challen M.P."/>
            <person name="Grigoriev I.V."/>
            <person name="Martin F."/>
        </authorList>
    </citation>
    <scope>NUCLEOTIDE SEQUENCE [LARGE SCALE GENOMIC DNA]</scope>
    <source>
        <strain evidence="2">JB137-S8 / ATCC MYA-4627 / FGSC 10392</strain>
    </source>
</reference>
<evidence type="ECO:0000313" key="1">
    <source>
        <dbReference type="EMBL" id="EKM75468.1"/>
    </source>
</evidence>
<dbReference type="KEGG" id="abp:AGABI1DRAFT109437"/>
<dbReference type="Proteomes" id="UP000008493">
    <property type="component" value="Unassembled WGS sequence"/>
</dbReference>
<dbReference type="HOGENOM" id="CLU_476444_0_0_1"/>
<dbReference type="RefSeq" id="XP_007333931.1">
    <property type="nucleotide sequence ID" value="XM_007333869.1"/>
</dbReference>
<gene>
    <name evidence="1" type="ORF">AGABI1DRAFT_109437</name>
</gene>
<evidence type="ECO:0008006" key="3">
    <source>
        <dbReference type="Google" id="ProtNLM"/>
    </source>
</evidence>
<name>K5WXB9_AGABU</name>
<dbReference type="OMA" id="HIPRWET"/>
<dbReference type="GeneID" id="18822729"/>
<dbReference type="InParanoid" id="K5WXB9"/>
<evidence type="ECO:0000313" key="2">
    <source>
        <dbReference type="Proteomes" id="UP000008493"/>
    </source>
</evidence>
<proteinExistence type="predicted"/>
<organism evidence="1 2">
    <name type="scientific">Agaricus bisporus var. burnettii (strain JB137-S8 / ATCC MYA-4627 / FGSC 10392)</name>
    <name type="common">White button mushroom</name>
    <dbReference type="NCBI Taxonomy" id="597362"/>
    <lineage>
        <taxon>Eukaryota</taxon>
        <taxon>Fungi</taxon>
        <taxon>Dikarya</taxon>
        <taxon>Basidiomycota</taxon>
        <taxon>Agaricomycotina</taxon>
        <taxon>Agaricomycetes</taxon>
        <taxon>Agaricomycetidae</taxon>
        <taxon>Agaricales</taxon>
        <taxon>Agaricineae</taxon>
        <taxon>Agaricaceae</taxon>
        <taxon>Agaricus</taxon>
    </lineage>
</organism>
<dbReference type="AlphaFoldDB" id="K5WXB9"/>